<dbReference type="EMBL" id="QXGD01000115">
    <property type="protein sequence ID" value="KAE9252270.1"/>
    <property type="molecule type" value="Genomic_DNA"/>
</dbReference>
<proteinExistence type="predicted"/>
<evidence type="ECO:0000313" key="10">
    <source>
        <dbReference type="Proteomes" id="UP000429523"/>
    </source>
</evidence>
<evidence type="ECO:0000313" key="16">
    <source>
        <dbReference type="Proteomes" id="UP000476176"/>
    </source>
</evidence>
<dbReference type="EMBL" id="QXFW01000186">
    <property type="protein sequence ID" value="KAE9021416.1"/>
    <property type="molecule type" value="Genomic_DNA"/>
</dbReference>
<dbReference type="Proteomes" id="UP000486351">
    <property type="component" value="Unassembled WGS sequence"/>
</dbReference>
<dbReference type="Proteomes" id="UP000460718">
    <property type="component" value="Unassembled WGS sequence"/>
</dbReference>
<evidence type="ECO:0000313" key="1">
    <source>
        <dbReference type="EMBL" id="KAE8944984.1"/>
    </source>
</evidence>
<evidence type="ECO:0000313" key="13">
    <source>
        <dbReference type="Proteomes" id="UP000440732"/>
    </source>
</evidence>
<gene>
    <name evidence="8" type="ORF">PF002_g3895</name>
    <name evidence="7" type="ORF">PF004_g5219</name>
    <name evidence="6" type="ORF">PF005_g978</name>
    <name evidence="5" type="ORF">PF006_g11794</name>
    <name evidence="4" type="ORF">PF007_g4863</name>
    <name evidence="9" type="ORF">PF008_g5398</name>
    <name evidence="1" type="ORF">PF009_g5352</name>
    <name evidence="3" type="ORF">PF010_g5463</name>
    <name evidence="2" type="ORF">PF011_g4950</name>
</gene>
<dbReference type="EMBL" id="QXGB01000022">
    <property type="protein sequence ID" value="KAE9236627.1"/>
    <property type="molecule type" value="Genomic_DNA"/>
</dbReference>
<dbReference type="AlphaFoldDB" id="A0A6A3FFY2"/>
<organism evidence="1 10">
    <name type="scientific">Phytophthora fragariae</name>
    <dbReference type="NCBI Taxonomy" id="53985"/>
    <lineage>
        <taxon>Eukaryota</taxon>
        <taxon>Sar</taxon>
        <taxon>Stramenopiles</taxon>
        <taxon>Oomycota</taxon>
        <taxon>Peronosporomycetes</taxon>
        <taxon>Peronosporales</taxon>
        <taxon>Peronosporaceae</taxon>
        <taxon>Phytophthora</taxon>
    </lineage>
</organism>
<evidence type="ECO:0000313" key="4">
    <source>
        <dbReference type="EMBL" id="KAE9129489.1"/>
    </source>
</evidence>
<accession>A0A6A3FFY2</accession>
<dbReference type="Proteomes" id="UP000429523">
    <property type="component" value="Unassembled WGS sequence"/>
</dbReference>
<dbReference type="EMBL" id="QXGA01000641">
    <property type="protein sequence ID" value="KAE9143153.1"/>
    <property type="molecule type" value="Genomic_DNA"/>
</dbReference>
<evidence type="ECO:0000313" key="17">
    <source>
        <dbReference type="Proteomes" id="UP000486351"/>
    </source>
</evidence>
<evidence type="ECO:0000313" key="9">
    <source>
        <dbReference type="EMBL" id="KAE9352580.1"/>
    </source>
</evidence>
<comment type="caution">
    <text evidence="1">The sequence shown here is derived from an EMBL/GenBank/DDBJ whole genome shotgun (WGS) entry which is preliminary data.</text>
</comment>
<evidence type="ECO:0000313" key="7">
    <source>
        <dbReference type="EMBL" id="KAE9245466.1"/>
    </source>
</evidence>
<dbReference type="Proteomes" id="UP000488956">
    <property type="component" value="Unassembled WGS sequence"/>
</dbReference>
<keyword evidence="11" id="KW-1185">Reference proteome</keyword>
<dbReference type="Proteomes" id="UP000440367">
    <property type="component" value="Unassembled WGS sequence"/>
</dbReference>
<evidence type="ECO:0000313" key="18">
    <source>
        <dbReference type="Proteomes" id="UP000488956"/>
    </source>
</evidence>
<evidence type="ECO:0000313" key="11">
    <source>
        <dbReference type="Proteomes" id="UP000433483"/>
    </source>
</evidence>
<sequence length="51" mass="5486">MILRPRLSVFSLCVPTASCSPWRIKRAIDCRCKTDSETAALSTGRGGVFGA</sequence>
<dbReference type="EMBL" id="QXFX01000203">
    <property type="protein sequence ID" value="KAE9125880.1"/>
    <property type="molecule type" value="Genomic_DNA"/>
</dbReference>
<dbReference type="Proteomes" id="UP000441208">
    <property type="component" value="Unassembled WGS sequence"/>
</dbReference>
<dbReference type="Proteomes" id="UP000440732">
    <property type="component" value="Unassembled WGS sequence"/>
</dbReference>
<evidence type="ECO:0000313" key="5">
    <source>
        <dbReference type="EMBL" id="KAE9143153.1"/>
    </source>
</evidence>
<evidence type="ECO:0000313" key="6">
    <source>
        <dbReference type="EMBL" id="KAE9236627.1"/>
    </source>
</evidence>
<name>A0A6A3FFY2_9STRA</name>
<evidence type="ECO:0000313" key="14">
    <source>
        <dbReference type="Proteomes" id="UP000441208"/>
    </source>
</evidence>
<evidence type="ECO:0000313" key="3">
    <source>
        <dbReference type="EMBL" id="KAE9125880.1"/>
    </source>
</evidence>
<evidence type="ECO:0000313" key="2">
    <source>
        <dbReference type="EMBL" id="KAE9021416.1"/>
    </source>
</evidence>
<evidence type="ECO:0000313" key="12">
    <source>
        <dbReference type="Proteomes" id="UP000440367"/>
    </source>
</evidence>
<evidence type="ECO:0000313" key="8">
    <source>
        <dbReference type="EMBL" id="KAE9252270.1"/>
    </source>
</evidence>
<dbReference type="Proteomes" id="UP000476176">
    <property type="component" value="Unassembled WGS sequence"/>
</dbReference>
<reference evidence="10 11" key="1">
    <citation type="submission" date="2018-08" db="EMBL/GenBank/DDBJ databases">
        <title>Genomic investigation of the strawberry pathogen Phytophthora fragariae indicates pathogenicity is determined by transcriptional variation in three key races.</title>
        <authorList>
            <person name="Adams T.M."/>
            <person name="Armitage A.D."/>
            <person name="Sobczyk M.K."/>
            <person name="Bates H.J."/>
            <person name="Dunwell J.M."/>
            <person name="Nellist C.F."/>
            <person name="Harrison R.J."/>
        </authorList>
    </citation>
    <scope>NUCLEOTIDE SEQUENCE [LARGE SCALE GENOMIC DNA]</scope>
    <source>
        <strain evidence="8 12">BC-1</strain>
        <strain evidence="7 16">BC-23</strain>
        <strain evidence="6 11">NOV-27</strain>
        <strain evidence="5 13">NOV-5</strain>
        <strain evidence="4 14">NOV-71</strain>
        <strain evidence="9 17">NOV-77</strain>
        <strain evidence="1 10">NOV-9</strain>
        <strain evidence="3 18">ONT-3</strain>
        <strain evidence="2 15">SCRP245</strain>
    </source>
</reference>
<dbReference type="EMBL" id="QXFZ01000161">
    <property type="protein sequence ID" value="KAE9129489.1"/>
    <property type="molecule type" value="Genomic_DNA"/>
</dbReference>
<dbReference type="EMBL" id="QXGF01000178">
    <property type="protein sequence ID" value="KAE8944984.1"/>
    <property type="molecule type" value="Genomic_DNA"/>
</dbReference>
<evidence type="ECO:0000313" key="15">
    <source>
        <dbReference type="Proteomes" id="UP000460718"/>
    </source>
</evidence>
<dbReference type="EMBL" id="QXGC01000192">
    <property type="protein sequence ID" value="KAE9245466.1"/>
    <property type="molecule type" value="Genomic_DNA"/>
</dbReference>
<protein>
    <submittedName>
        <fullName evidence="1">Uncharacterized protein</fullName>
    </submittedName>
</protein>
<dbReference type="Proteomes" id="UP000433483">
    <property type="component" value="Unassembled WGS sequence"/>
</dbReference>
<dbReference type="EMBL" id="QXFY01000199">
    <property type="protein sequence ID" value="KAE9352580.1"/>
    <property type="molecule type" value="Genomic_DNA"/>
</dbReference>